<organism evidence="2 3">
    <name type="scientific">Pseudonocardia eucalypti</name>
    <dbReference type="NCBI Taxonomy" id="648755"/>
    <lineage>
        <taxon>Bacteria</taxon>
        <taxon>Bacillati</taxon>
        <taxon>Actinomycetota</taxon>
        <taxon>Actinomycetes</taxon>
        <taxon>Pseudonocardiales</taxon>
        <taxon>Pseudonocardiaceae</taxon>
        <taxon>Pseudonocardia</taxon>
    </lineage>
</organism>
<keyword evidence="1" id="KW-0472">Membrane</keyword>
<gene>
    <name evidence="2" type="ORF">GCM10023321_71840</name>
</gene>
<sequence>MSASSEQLITLATFGASWVVLAVGHNVADHVTGQSDWQATNKAAPCPEEVAAGVSRYRGWSANLAHVAQYHVTLVVLGFGAWLLLPLDWSPLGVACALGWSAATHAFLDRRWPVRWLLERTGKPAFAQLAANGMNGMYLSDQALHGLALAIAAVMLAVIP</sequence>
<evidence type="ECO:0000313" key="3">
    <source>
        <dbReference type="Proteomes" id="UP001428817"/>
    </source>
</evidence>
<name>A0ABP9R691_9PSEU</name>
<evidence type="ECO:0000313" key="2">
    <source>
        <dbReference type="EMBL" id="GAA5172247.1"/>
    </source>
</evidence>
<protein>
    <recommendedName>
        <fullName evidence="4">DUF3307 domain-containing protein</fullName>
    </recommendedName>
</protein>
<feature type="transmembrane region" description="Helical" evidence="1">
    <location>
        <begin position="142"/>
        <end position="159"/>
    </location>
</feature>
<reference evidence="3" key="1">
    <citation type="journal article" date="2019" name="Int. J. Syst. Evol. Microbiol.">
        <title>The Global Catalogue of Microorganisms (GCM) 10K type strain sequencing project: providing services to taxonomists for standard genome sequencing and annotation.</title>
        <authorList>
            <consortium name="The Broad Institute Genomics Platform"/>
            <consortium name="The Broad Institute Genome Sequencing Center for Infectious Disease"/>
            <person name="Wu L."/>
            <person name="Ma J."/>
        </authorList>
    </citation>
    <scope>NUCLEOTIDE SEQUENCE [LARGE SCALE GENOMIC DNA]</scope>
    <source>
        <strain evidence="3">JCM 18303</strain>
    </source>
</reference>
<dbReference type="EMBL" id="BAABJP010000051">
    <property type="protein sequence ID" value="GAA5172247.1"/>
    <property type="molecule type" value="Genomic_DNA"/>
</dbReference>
<keyword evidence="1" id="KW-1133">Transmembrane helix</keyword>
<comment type="caution">
    <text evidence="2">The sequence shown here is derived from an EMBL/GenBank/DDBJ whole genome shotgun (WGS) entry which is preliminary data.</text>
</comment>
<keyword evidence="1" id="KW-0812">Transmembrane</keyword>
<dbReference type="Proteomes" id="UP001428817">
    <property type="component" value="Unassembled WGS sequence"/>
</dbReference>
<evidence type="ECO:0008006" key="4">
    <source>
        <dbReference type="Google" id="ProtNLM"/>
    </source>
</evidence>
<accession>A0ABP9R691</accession>
<dbReference type="RefSeq" id="WP_221498752.1">
    <property type="nucleotide sequence ID" value="NZ_BAABJP010000051.1"/>
</dbReference>
<evidence type="ECO:0000256" key="1">
    <source>
        <dbReference type="SAM" id="Phobius"/>
    </source>
</evidence>
<feature type="transmembrane region" description="Helical" evidence="1">
    <location>
        <begin position="67"/>
        <end position="85"/>
    </location>
</feature>
<keyword evidence="3" id="KW-1185">Reference proteome</keyword>
<proteinExistence type="predicted"/>